<dbReference type="OrthoDB" id="123525at2"/>
<organism evidence="3 4">
    <name type="scientific">Crateriforma conspicua</name>
    <dbReference type="NCBI Taxonomy" id="2527996"/>
    <lineage>
        <taxon>Bacteria</taxon>
        <taxon>Pseudomonadati</taxon>
        <taxon>Planctomycetota</taxon>
        <taxon>Planctomycetia</taxon>
        <taxon>Planctomycetales</taxon>
        <taxon>Planctomycetaceae</taxon>
        <taxon>Crateriforma</taxon>
    </lineage>
</organism>
<feature type="region of interest" description="Disordered" evidence="1">
    <location>
        <begin position="864"/>
        <end position="902"/>
    </location>
</feature>
<protein>
    <submittedName>
        <fullName evidence="3">Zinc-binding domain of primase-helicase</fullName>
    </submittedName>
</protein>
<comment type="caution">
    <text evidence="3">The sequence shown here is derived from an EMBL/GenBank/DDBJ whole genome shotgun (WGS) entry which is preliminary data.</text>
</comment>
<reference evidence="3 4" key="1">
    <citation type="submission" date="2019-02" db="EMBL/GenBank/DDBJ databases">
        <title>Deep-cultivation of Planctomycetes and their phenomic and genomic characterization uncovers novel biology.</title>
        <authorList>
            <person name="Wiegand S."/>
            <person name="Jogler M."/>
            <person name="Boedeker C."/>
            <person name="Pinto D."/>
            <person name="Vollmers J."/>
            <person name="Rivas-Marin E."/>
            <person name="Kohn T."/>
            <person name="Peeters S.H."/>
            <person name="Heuer A."/>
            <person name="Rast P."/>
            <person name="Oberbeckmann S."/>
            <person name="Bunk B."/>
            <person name="Jeske O."/>
            <person name="Meyerdierks A."/>
            <person name="Storesund J.E."/>
            <person name="Kallscheuer N."/>
            <person name="Luecker S."/>
            <person name="Lage O.M."/>
            <person name="Pohl T."/>
            <person name="Merkel B.J."/>
            <person name="Hornburger P."/>
            <person name="Mueller R.-W."/>
            <person name="Bruemmer F."/>
            <person name="Labrenz M."/>
            <person name="Spormann A.M."/>
            <person name="Op Den Camp H."/>
            <person name="Overmann J."/>
            <person name="Amann R."/>
            <person name="Jetten M.S.M."/>
            <person name="Mascher T."/>
            <person name="Medema M.H."/>
            <person name="Devos D.P."/>
            <person name="Kaster A.-K."/>
            <person name="Ovreas L."/>
            <person name="Rohde M."/>
            <person name="Galperin M.Y."/>
            <person name="Jogler C."/>
        </authorList>
    </citation>
    <scope>NUCLEOTIDE SEQUENCE [LARGE SCALE GENOMIC DNA]</scope>
    <source>
        <strain evidence="3 4">Pan14r</strain>
    </source>
</reference>
<name>A0A5C5Y9H2_9PLAN</name>
<evidence type="ECO:0000313" key="4">
    <source>
        <dbReference type="Proteomes" id="UP000317238"/>
    </source>
</evidence>
<keyword evidence="3" id="KW-0067">ATP-binding</keyword>
<gene>
    <name evidence="3" type="ORF">Pan14r_23090</name>
</gene>
<accession>A0A5C5Y9H2</accession>
<dbReference type="Proteomes" id="UP000317238">
    <property type="component" value="Unassembled WGS sequence"/>
</dbReference>
<dbReference type="CDD" id="cd01029">
    <property type="entry name" value="TOPRIM_primases"/>
    <property type="match status" value="1"/>
</dbReference>
<dbReference type="AlphaFoldDB" id="A0A5C5Y9H2"/>
<dbReference type="EMBL" id="SJPL01000001">
    <property type="protein sequence ID" value="TWT70012.1"/>
    <property type="molecule type" value="Genomic_DNA"/>
</dbReference>
<dbReference type="InterPro" id="IPR013237">
    <property type="entry name" value="Phage_T7_Gp4_N"/>
</dbReference>
<feature type="domain" description="DNA primase/helicase Gp4 N-terminal Bacteriophage T7-like" evidence="2">
    <location>
        <begin position="39"/>
        <end position="83"/>
    </location>
</feature>
<feature type="compositionally biased region" description="Basic and acidic residues" evidence="1">
    <location>
        <begin position="309"/>
        <end position="321"/>
    </location>
</feature>
<keyword evidence="3" id="KW-0378">Hydrolase</keyword>
<dbReference type="InterPro" id="IPR034154">
    <property type="entry name" value="TOPRIM_DnaG/twinkle"/>
</dbReference>
<dbReference type="GO" id="GO:0008270">
    <property type="term" value="F:zinc ion binding"/>
    <property type="evidence" value="ECO:0007669"/>
    <property type="project" value="InterPro"/>
</dbReference>
<dbReference type="RefSeq" id="WP_146439140.1">
    <property type="nucleotide sequence ID" value="NZ_SJPL01000001.1"/>
</dbReference>
<feature type="region of interest" description="Disordered" evidence="1">
    <location>
        <begin position="302"/>
        <end position="321"/>
    </location>
</feature>
<proteinExistence type="predicted"/>
<keyword evidence="3" id="KW-0347">Helicase</keyword>
<sequence>MPKQNKRVPFKEIKRTATGRWESILQAAGMSAEDLEHNSQGRPCPLCGGTDRFNVAKDFHETGGVFCRKCFSKSSNIKPGDGIATVAWFQRSTIDEAGQWIANHLGLSGDDTNDQPADDVITLVCRDKRMPRDAFLKFGATEAKRGRKQKPVARVPVYNHRGERHSHYDFAPGHKGWFDRGEGKSGMFFPGRLPEAGETWLLVEGCKDAAALVGMGYNAAGLPSSKMPPKFGRLFRGCHIVLVPDLDEVGQGGAVSSGGCLRSIAASVRIARLPGEAVETGGDDVRDVLRTPGGASKVREAIDDAEPWQPREGEPDKDGRPEVLLTLNYGWHVDQVTQHVGRLGWKSPWVPYKKRERLKVYQRGGQLVHVITEPNEKVLSGKVTMPAGSLRIRPLPTGQIPLRISDACQLVKEVEHDGDVERKAVPPPKWLIDGIASRGEYGDDVKALRGIISAPTIRPDGSILQRAGYDERTGLLYKPCGKFPRIPEKPSREDAMKAAGELLDVVKDFPFQEDADRSAWLAMVLSMIGRSAVDGCVPMFAITANVRGAGKSLLADAASIISLGRPAARKTYSTDDNETRKAITATAIEGLPAVLLDNIDRTIGGASLDAALTATTWSDRILGSSATTGELPLTTVWAATGNNLRFGSDIARRVLPIRLASPLESPEERTDVEHPDLLGFIAENRPRLAAAALTILRAYFVGGCPKQAGGTWGSFEPWSDLIRGAIVWTGMVDLLSTRTTAKADDASKNRVLGLIGGLLEVDSDGSGMTVRQIVDALNAEHDPNRYPVLREIVAELATNGGKIDGRKLGNHLRINRGRIANGWILDAKTVRGGVSAWFVKPAGGSGGSGGPDLSQGLGKNCVCTPEKGSNDIRHTQGSAGRPAEVGQPDQPDPPSQPCPKCGGRLVRLPDTPEVGGWLNLDCLDCGHVERTKVEAAAR</sequence>
<dbReference type="Pfam" id="PF08273">
    <property type="entry name" value="Zn_Ribbon_Prim"/>
    <property type="match status" value="1"/>
</dbReference>
<keyword evidence="4" id="KW-1185">Reference proteome</keyword>
<evidence type="ECO:0000259" key="2">
    <source>
        <dbReference type="SMART" id="SM00778"/>
    </source>
</evidence>
<evidence type="ECO:0000256" key="1">
    <source>
        <dbReference type="SAM" id="MobiDB-lite"/>
    </source>
</evidence>
<evidence type="ECO:0000313" key="3">
    <source>
        <dbReference type="EMBL" id="TWT70012.1"/>
    </source>
</evidence>
<dbReference type="SMART" id="SM00778">
    <property type="entry name" value="Prim_Zn_Ribbon"/>
    <property type="match status" value="1"/>
</dbReference>
<dbReference type="GO" id="GO:0004386">
    <property type="term" value="F:helicase activity"/>
    <property type="evidence" value="ECO:0007669"/>
    <property type="project" value="UniProtKB-KW"/>
</dbReference>
<keyword evidence="3" id="KW-0547">Nucleotide-binding</keyword>